<reference evidence="2" key="1">
    <citation type="submission" date="2021-05" db="EMBL/GenBank/DDBJ databases">
        <title>Complete genome sequence of the cellulolytic planctomycete Telmatocola sphagniphila SP2T and characterization of the first cellulase from planctomycetes.</title>
        <authorList>
            <person name="Rakitin A.L."/>
            <person name="Beletsky A.V."/>
            <person name="Naumoff D.G."/>
            <person name="Kulichevskaya I.S."/>
            <person name="Mardanov A.V."/>
            <person name="Ravin N.V."/>
            <person name="Dedysh S.N."/>
        </authorList>
    </citation>
    <scope>NUCLEOTIDE SEQUENCE</scope>
    <source>
        <strain evidence="2">SP2T</strain>
    </source>
</reference>
<feature type="transmembrane region" description="Helical" evidence="1">
    <location>
        <begin position="181"/>
        <end position="201"/>
    </location>
</feature>
<feature type="transmembrane region" description="Helical" evidence="1">
    <location>
        <begin position="227"/>
        <end position="250"/>
    </location>
</feature>
<keyword evidence="3" id="KW-1185">Reference proteome</keyword>
<gene>
    <name evidence="2" type="ORF">KIH39_10955</name>
</gene>
<proteinExistence type="predicted"/>
<evidence type="ECO:0000313" key="2">
    <source>
        <dbReference type="EMBL" id="QVL34395.1"/>
    </source>
</evidence>
<protein>
    <recommendedName>
        <fullName evidence="4">ABC transporter permease</fullName>
    </recommendedName>
</protein>
<feature type="transmembrane region" description="Helical" evidence="1">
    <location>
        <begin position="7"/>
        <end position="28"/>
    </location>
</feature>
<name>A0A8E6B910_9BACT</name>
<feature type="transmembrane region" description="Helical" evidence="1">
    <location>
        <begin position="305"/>
        <end position="324"/>
    </location>
</feature>
<sequence>MSTTLLEILGVSQLLMLVLIFSALPWVFSLLPGGVSHRQTELADLAARDKDFSNRKIGSYSGIWSKEFWTIILAVNFFGVAMLTYLINNFRDGQKLAEYGRYYGCFLHLNLAADFFVFVFYGMLKFWPKGGAVALAAFRESVRSPMYWVICLLSMFLLVLSMLVPYFTFGEDYKVFKQMSFDIVMFAALLFGMLAISISVYEEIEGRTAITVMSKPISRRQFMIGKYLGILLASGAMMMILGWLLTWTLYIQPRFNKLDDVIDYLPIEMTQKVGPLCDKLMFTPEGQAVTHGVGIWFGETLAHHLGLLLTFGQVMVLLAISAALATRMPFAINIVICLMVFLLGHLSPVLASATERLGDDFSLMLVGFIAKLFNVVFPALDYFQFGPAIIRENPIPIWSFTQYVLTIVAYAILYSTIAILIGLLLFEDRDLA</sequence>
<dbReference type="PANTHER" id="PTHR43471:SF10">
    <property type="entry name" value="SLL1107 PROTEIN"/>
    <property type="match status" value="1"/>
</dbReference>
<dbReference type="GO" id="GO:0140359">
    <property type="term" value="F:ABC-type transporter activity"/>
    <property type="evidence" value="ECO:0007669"/>
    <property type="project" value="InterPro"/>
</dbReference>
<evidence type="ECO:0000313" key="3">
    <source>
        <dbReference type="Proteomes" id="UP000676194"/>
    </source>
</evidence>
<dbReference type="Pfam" id="PF12679">
    <property type="entry name" value="ABC2_membrane_2"/>
    <property type="match status" value="1"/>
</dbReference>
<keyword evidence="1" id="KW-1133">Transmembrane helix</keyword>
<feature type="transmembrane region" description="Helical" evidence="1">
    <location>
        <begin position="403"/>
        <end position="426"/>
    </location>
</feature>
<dbReference type="RefSeq" id="WP_213499365.1">
    <property type="nucleotide sequence ID" value="NZ_CP074694.1"/>
</dbReference>
<evidence type="ECO:0000256" key="1">
    <source>
        <dbReference type="SAM" id="Phobius"/>
    </source>
</evidence>
<organism evidence="2 3">
    <name type="scientific">Telmatocola sphagniphila</name>
    <dbReference type="NCBI Taxonomy" id="1123043"/>
    <lineage>
        <taxon>Bacteria</taxon>
        <taxon>Pseudomonadati</taxon>
        <taxon>Planctomycetota</taxon>
        <taxon>Planctomycetia</taxon>
        <taxon>Gemmatales</taxon>
        <taxon>Gemmataceae</taxon>
    </lineage>
</organism>
<dbReference type="Proteomes" id="UP000676194">
    <property type="component" value="Chromosome"/>
</dbReference>
<dbReference type="AlphaFoldDB" id="A0A8E6B910"/>
<feature type="transmembrane region" description="Helical" evidence="1">
    <location>
        <begin position="147"/>
        <end position="169"/>
    </location>
</feature>
<dbReference type="KEGG" id="tsph:KIH39_10955"/>
<accession>A0A8E6B910</accession>
<dbReference type="GO" id="GO:0005886">
    <property type="term" value="C:plasma membrane"/>
    <property type="evidence" value="ECO:0007669"/>
    <property type="project" value="UniProtKB-SubCell"/>
</dbReference>
<evidence type="ECO:0008006" key="4">
    <source>
        <dbReference type="Google" id="ProtNLM"/>
    </source>
</evidence>
<dbReference type="PANTHER" id="PTHR43471">
    <property type="entry name" value="ABC TRANSPORTER PERMEASE"/>
    <property type="match status" value="1"/>
</dbReference>
<feature type="transmembrane region" description="Helical" evidence="1">
    <location>
        <begin position="68"/>
        <end position="90"/>
    </location>
</feature>
<keyword evidence="1" id="KW-0472">Membrane</keyword>
<feature type="transmembrane region" description="Helical" evidence="1">
    <location>
        <begin position="363"/>
        <end position="383"/>
    </location>
</feature>
<feature type="transmembrane region" description="Helical" evidence="1">
    <location>
        <begin position="330"/>
        <end position="351"/>
    </location>
</feature>
<keyword evidence="1" id="KW-0812">Transmembrane</keyword>
<dbReference type="EMBL" id="CP074694">
    <property type="protein sequence ID" value="QVL34395.1"/>
    <property type="molecule type" value="Genomic_DNA"/>
</dbReference>